<keyword evidence="4" id="KW-0472">Membrane</keyword>
<dbReference type="EMBL" id="VNIA01000002">
    <property type="protein sequence ID" value="TYP99308.1"/>
    <property type="molecule type" value="Genomic_DNA"/>
</dbReference>
<evidence type="ECO:0000256" key="6">
    <source>
        <dbReference type="PROSITE-ProRule" id="PRU00339"/>
    </source>
</evidence>
<evidence type="ECO:0000256" key="3">
    <source>
        <dbReference type="ARBA" id="ARBA00022729"/>
    </source>
</evidence>
<dbReference type="OrthoDB" id="5694214at2"/>
<evidence type="ECO:0000313" key="9">
    <source>
        <dbReference type="EMBL" id="TYP99308.1"/>
    </source>
</evidence>
<dbReference type="PROSITE" id="PS51257">
    <property type="entry name" value="PROKAR_LIPOPROTEIN"/>
    <property type="match status" value="1"/>
</dbReference>
<proteinExistence type="inferred from homology"/>
<dbReference type="SUPFAM" id="SSF48452">
    <property type="entry name" value="TPR-like"/>
    <property type="match status" value="1"/>
</dbReference>
<dbReference type="InterPro" id="IPR033985">
    <property type="entry name" value="SusD-like_N"/>
</dbReference>
<dbReference type="Pfam" id="PF14322">
    <property type="entry name" value="SusD-like_3"/>
    <property type="match status" value="1"/>
</dbReference>
<keyword evidence="10" id="KW-1185">Reference proteome</keyword>
<feature type="domain" description="RagB/SusD" evidence="7">
    <location>
        <begin position="258"/>
        <end position="455"/>
    </location>
</feature>
<comment type="similarity">
    <text evidence="2">Belongs to the SusD family.</text>
</comment>
<keyword evidence="6" id="KW-0802">TPR repeat</keyword>
<keyword evidence="5" id="KW-0998">Cell outer membrane</keyword>
<dbReference type="Pfam" id="PF07980">
    <property type="entry name" value="SusD_RagB"/>
    <property type="match status" value="1"/>
</dbReference>
<organism evidence="9 10">
    <name type="scientific">Tenacibaculum adriaticum</name>
    <dbReference type="NCBI Taxonomy" id="413713"/>
    <lineage>
        <taxon>Bacteria</taxon>
        <taxon>Pseudomonadati</taxon>
        <taxon>Bacteroidota</taxon>
        <taxon>Flavobacteriia</taxon>
        <taxon>Flavobacteriales</taxon>
        <taxon>Flavobacteriaceae</taxon>
        <taxon>Tenacibaculum</taxon>
    </lineage>
</organism>
<comment type="caution">
    <text evidence="9">The sequence shown here is derived from an EMBL/GenBank/DDBJ whole genome shotgun (WGS) entry which is preliminary data.</text>
</comment>
<accession>A0A5S5DVK8</accession>
<reference evidence="9 10" key="1">
    <citation type="submission" date="2019-07" db="EMBL/GenBank/DDBJ databases">
        <title>Genomic Encyclopedia of Type Strains, Phase IV (KMG-IV): sequencing the most valuable type-strain genomes for metagenomic binning, comparative biology and taxonomic classification.</title>
        <authorList>
            <person name="Goeker M."/>
        </authorList>
    </citation>
    <scope>NUCLEOTIDE SEQUENCE [LARGE SCALE GENOMIC DNA]</scope>
    <source>
        <strain evidence="9 10">DSM 18961</strain>
    </source>
</reference>
<dbReference type="GO" id="GO:0009279">
    <property type="term" value="C:cell outer membrane"/>
    <property type="evidence" value="ECO:0007669"/>
    <property type="project" value="UniProtKB-SubCell"/>
</dbReference>
<feature type="domain" description="SusD-like N-terminal" evidence="8">
    <location>
        <begin position="23"/>
        <end position="218"/>
    </location>
</feature>
<keyword evidence="3" id="KW-0732">Signal</keyword>
<dbReference type="AlphaFoldDB" id="A0A5S5DVK8"/>
<comment type="subcellular location">
    <subcellularLocation>
        <location evidence="1">Cell outer membrane</location>
    </subcellularLocation>
</comment>
<gene>
    <name evidence="9" type="ORF">C7447_102630</name>
</gene>
<evidence type="ECO:0000259" key="7">
    <source>
        <dbReference type="Pfam" id="PF07980"/>
    </source>
</evidence>
<evidence type="ECO:0000256" key="4">
    <source>
        <dbReference type="ARBA" id="ARBA00023136"/>
    </source>
</evidence>
<protein>
    <submittedName>
        <fullName evidence="9">SusD-like starch-binding protein associating with outer membrane</fullName>
    </submittedName>
</protein>
<dbReference type="InterPro" id="IPR012944">
    <property type="entry name" value="SusD_RagB_dom"/>
</dbReference>
<dbReference type="InterPro" id="IPR011990">
    <property type="entry name" value="TPR-like_helical_dom_sf"/>
</dbReference>
<name>A0A5S5DVK8_9FLAO</name>
<dbReference type="CDD" id="cd08977">
    <property type="entry name" value="SusD"/>
    <property type="match status" value="1"/>
</dbReference>
<evidence type="ECO:0000259" key="8">
    <source>
        <dbReference type="Pfam" id="PF14322"/>
    </source>
</evidence>
<evidence type="ECO:0000313" key="10">
    <source>
        <dbReference type="Proteomes" id="UP000323136"/>
    </source>
</evidence>
<sequence>MKNTIKNILAVTLIIISVISCDDYLDIVPKGEQNSETYFNSQQDYEDALVGVYDLLGTNYLNHILGEIASDNSLCGGERPTDVLEWQQIDDMEHTPDNEALRNIWKWMYAGISRANYIVEFQNKTDFNRKAELLAENLFLRSYYYFELVKFFGDVPLFVDGRISVSQSQTIDRSPKADVYAQIEADLTSAINNLPWQQSQSGRATKGAALALLGKIYLYQKKYNEAADAFNKVITSGQYQLVTDFSTIFLNNNENNEESVFEIQYSIGVEGGSYENLEYSEGNVAAGFMSPRFTGDRSNWAPYDDGNTFSTPVQELVNQYDTEDTRLSATIFDMENFVASNPGVTFDQRNEYTGYYNHKYMVYQEANLPDTRITHGNNYRAIRYSDVLLMAAEANLLGTVQKNNPQDLLDEVRGRAFGDTDHRIPANIENVWRERRLEFAGEGHRFFDQVRTGKTSTIPGFQTEKNEVFPIPRIEIELAGNRWCQNKGYATSTCSTD</sequence>
<dbReference type="PROSITE" id="PS50005">
    <property type="entry name" value="TPR"/>
    <property type="match status" value="1"/>
</dbReference>
<feature type="repeat" description="TPR" evidence="6">
    <location>
        <begin position="207"/>
        <end position="240"/>
    </location>
</feature>
<dbReference type="RefSeq" id="WP_148870068.1">
    <property type="nucleotide sequence ID" value="NZ_VNIA01000002.1"/>
</dbReference>
<dbReference type="Proteomes" id="UP000323136">
    <property type="component" value="Unassembled WGS sequence"/>
</dbReference>
<evidence type="ECO:0000256" key="2">
    <source>
        <dbReference type="ARBA" id="ARBA00006275"/>
    </source>
</evidence>
<evidence type="ECO:0000256" key="1">
    <source>
        <dbReference type="ARBA" id="ARBA00004442"/>
    </source>
</evidence>
<dbReference type="Gene3D" id="1.25.40.390">
    <property type="match status" value="1"/>
</dbReference>
<dbReference type="InterPro" id="IPR019734">
    <property type="entry name" value="TPR_rpt"/>
</dbReference>
<evidence type="ECO:0000256" key="5">
    <source>
        <dbReference type="ARBA" id="ARBA00023237"/>
    </source>
</evidence>